<proteinExistence type="predicted"/>
<reference evidence="5" key="3">
    <citation type="submission" date="2025-09" db="UniProtKB">
        <authorList>
            <consortium name="Ensembl"/>
        </authorList>
    </citation>
    <scope>IDENTIFICATION</scope>
</reference>
<dbReference type="PROSITE" id="PS50835">
    <property type="entry name" value="IG_LIKE"/>
    <property type="match status" value="1"/>
</dbReference>
<feature type="transmembrane region" description="Helical" evidence="2">
    <location>
        <begin position="139"/>
        <end position="164"/>
    </location>
</feature>
<evidence type="ECO:0000256" key="3">
    <source>
        <dbReference type="SAM" id="SignalP"/>
    </source>
</evidence>
<dbReference type="STRING" id="8840.ENSAPLP00000031113"/>
<dbReference type="GO" id="GO:0050861">
    <property type="term" value="P:positive regulation of B cell receptor signaling pathway"/>
    <property type="evidence" value="ECO:0007669"/>
    <property type="project" value="InterPro"/>
</dbReference>
<dbReference type="Ensembl" id="ENSAPLT00000028139.1">
    <property type="protein sequence ID" value="ENSAPLP00000031113.1"/>
    <property type="gene ID" value="ENSAPLG00000031012.1"/>
</dbReference>
<dbReference type="InterPro" id="IPR013783">
    <property type="entry name" value="Ig-like_fold"/>
</dbReference>
<dbReference type="GO" id="GO:0045121">
    <property type="term" value="C:membrane raft"/>
    <property type="evidence" value="ECO:0007669"/>
    <property type="project" value="TreeGrafter"/>
</dbReference>
<feature type="region of interest" description="Disordered" evidence="1">
    <location>
        <begin position="214"/>
        <end position="248"/>
    </location>
</feature>
<gene>
    <name evidence="5" type="primary">NFAM1</name>
</gene>
<dbReference type="InterPro" id="IPR036179">
    <property type="entry name" value="Ig-like_dom_sf"/>
</dbReference>
<keyword evidence="2" id="KW-0472">Membrane</keyword>
<feature type="compositionally biased region" description="Basic and acidic residues" evidence="1">
    <location>
        <begin position="220"/>
        <end position="236"/>
    </location>
</feature>
<dbReference type="Proteomes" id="UP000016666">
    <property type="component" value="Chromosome 1"/>
</dbReference>
<dbReference type="SUPFAM" id="SSF48726">
    <property type="entry name" value="Immunoglobulin"/>
    <property type="match status" value="1"/>
</dbReference>
<dbReference type="GO" id="GO:0050853">
    <property type="term" value="P:B cell receptor signaling pathway"/>
    <property type="evidence" value="ECO:0007669"/>
    <property type="project" value="TreeGrafter"/>
</dbReference>
<dbReference type="GO" id="GO:0004888">
    <property type="term" value="F:transmembrane signaling receptor activity"/>
    <property type="evidence" value="ECO:0007669"/>
    <property type="project" value="InterPro"/>
</dbReference>
<dbReference type="OMA" id="FKDDGEF"/>
<dbReference type="InterPro" id="IPR057883">
    <property type="entry name" value="Ig_NFAM1"/>
</dbReference>
<evidence type="ECO:0000259" key="4">
    <source>
        <dbReference type="PROSITE" id="PS50835"/>
    </source>
</evidence>
<dbReference type="Pfam" id="PF25830">
    <property type="entry name" value="Ig_NFAM1"/>
    <property type="match status" value="1"/>
</dbReference>
<evidence type="ECO:0000256" key="2">
    <source>
        <dbReference type="SAM" id="Phobius"/>
    </source>
</evidence>
<keyword evidence="6" id="KW-1185">Reference proteome</keyword>
<dbReference type="GeneTree" id="ENSGT00390000000787"/>
<dbReference type="PANTHER" id="PTHR35680">
    <property type="entry name" value="NFAT ACTIVATION MOLECULE 1"/>
    <property type="match status" value="1"/>
</dbReference>
<dbReference type="PANTHER" id="PTHR35680:SF1">
    <property type="entry name" value="NFAT ACTIVATION MOLECULE 1"/>
    <property type="match status" value="1"/>
</dbReference>
<evidence type="ECO:0000313" key="5">
    <source>
        <dbReference type="Ensembl" id="ENSAPLP00000031113.1"/>
    </source>
</evidence>
<reference evidence="5" key="2">
    <citation type="submission" date="2025-08" db="UniProtKB">
        <authorList>
            <consortium name="Ensembl"/>
        </authorList>
    </citation>
    <scope>IDENTIFICATION</scope>
</reference>
<keyword evidence="3" id="KW-0732">Signal</keyword>
<feature type="domain" description="Ig-like" evidence="4">
    <location>
        <begin position="37"/>
        <end position="113"/>
    </location>
</feature>
<name>A0A493TZ13_ANAPP</name>
<feature type="chain" id="PRO_5019724771" evidence="3">
    <location>
        <begin position="20"/>
        <end position="248"/>
    </location>
</feature>
<dbReference type="Gene3D" id="2.60.40.10">
    <property type="entry name" value="Immunoglobulins"/>
    <property type="match status" value="1"/>
</dbReference>
<evidence type="ECO:0000256" key="1">
    <source>
        <dbReference type="SAM" id="MobiDB-lite"/>
    </source>
</evidence>
<dbReference type="GO" id="GO:0001819">
    <property type="term" value="P:positive regulation of cytokine production"/>
    <property type="evidence" value="ECO:0007669"/>
    <property type="project" value="InterPro"/>
</dbReference>
<organism evidence="5 6">
    <name type="scientific">Anas platyrhynchos platyrhynchos</name>
    <name type="common">Northern mallard</name>
    <dbReference type="NCBI Taxonomy" id="8840"/>
    <lineage>
        <taxon>Eukaryota</taxon>
        <taxon>Metazoa</taxon>
        <taxon>Chordata</taxon>
        <taxon>Craniata</taxon>
        <taxon>Vertebrata</taxon>
        <taxon>Euteleostomi</taxon>
        <taxon>Archelosauria</taxon>
        <taxon>Archosauria</taxon>
        <taxon>Dinosauria</taxon>
        <taxon>Saurischia</taxon>
        <taxon>Theropoda</taxon>
        <taxon>Coelurosauria</taxon>
        <taxon>Aves</taxon>
        <taxon>Neognathae</taxon>
        <taxon>Galloanserae</taxon>
        <taxon>Anseriformes</taxon>
        <taxon>Anatidae</taxon>
        <taxon>Anatinae</taxon>
        <taxon>Anas</taxon>
    </lineage>
</organism>
<keyword evidence="2" id="KW-1133">Transmembrane helix</keyword>
<dbReference type="InterPro" id="IPR007110">
    <property type="entry name" value="Ig-like_dom"/>
</dbReference>
<feature type="signal peptide" evidence="3">
    <location>
        <begin position="1"/>
        <end position="19"/>
    </location>
</feature>
<reference evidence="5 6" key="1">
    <citation type="submission" date="2017-10" db="EMBL/GenBank/DDBJ databases">
        <title>A new Pekin duck reference genome.</title>
        <authorList>
            <person name="Hou Z.-C."/>
            <person name="Zhou Z.-K."/>
            <person name="Zhu F."/>
            <person name="Hou S.-S."/>
        </authorList>
    </citation>
    <scope>NUCLEOTIDE SEQUENCE [LARGE SCALE GENOMIC DNA]</scope>
</reference>
<dbReference type="GO" id="GO:0045577">
    <property type="term" value="P:regulation of B cell differentiation"/>
    <property type="evidence" value="ECO:0007669"/>
    <property type="project" value="InterPro"/>
</dbReference>
<evidence type="ECO:0000313" key="6">
    <source>
        <dbReference type="Proteomes" id="UP000016666"/>
    </source>
</evidence>
<accession>A0A493TZ13</accession>
<sequence>MASNLKVIFLFLWSLLCEGGDVDVQQNPLIQVALLKEEVSIPCEVTFLYTLKYTRFSISYYWFNSSGQRTSIYNRDEHVQIPPGKENTSITKSYNHKTMPLESHSSGTYYCEVRWGEILKMGNGVYILVRETGYTETSYGWDILITFTTLLAALSIIATALLVWKRKVLCPKRNQLNILRQKIETRPPSASPPPPSPVYDCLNSQQVEVYSVLESNAKNPEPRRKPPGKTSEKQETLEESCDTLYENI</sequence>
<dbReference type="InterPro" id="IPR033549">
    <property type="entry name" value="NFAM1"/>
</dbReference>
<protein>
    <submittedName>
        <fullName evidence="5">NFAT activating protein with ITAM motif 1</fullName>
    </submittedName>
</protein>
<keyword evidence="2" id="KW-0812">Transmembrane</keyword>
<dbReference type="AlphaFoldDB" id="A0A493TZ13"/>